<dbReference type="Proteomes" id="UP000078542">
    <property type="component" value="Unassembled WGS sequence"/>
</dbReference>
<name>A0A151IBC1_9HYME</name>
<dbReference type="EMBL" id="KQ978108">
    <property type="protein sequence ID" value="KYM96955.1"/>
    <property type="molecule type" value="Genomic_DNA"/>
</dbReference>
<accession>A0A151IBC1</accession>
<gene>
    <name evidence="2" type="ORF">ALC62_12371</name>
</gene>
<feature type="coiled-coil region" evidence="1">
    <location>
        <begin position="275"/>
        <end position="310"/>
    </location>
</feature>
<evidence type="ECO:0000313" key="2">
    <source>
        <dbReference type="EMBL" id="KYM96955.1"/>
    </source>
</evidence>
<dbReference type="AlphaFoldDB" id="A0A151IBC1"/>
<sequence length="578" mass="69129">MAEKAGKGRVDPRQKKLITEAKEVGKKISFQIGTKGGEGEEFGEEVRLRFEQYQKDFKVTMENCRIKERIWEDKIRDLEVKAIERENWFREKLEEVESDFKKKNKSESSRGRTRSVGSIGKLSVKEVDSIKRLVWEKERDERRHNIVIKGITEAEGGSIKEAEGYKIWAKDFLKDKVGVECEIERCWKSGPVIIVKLRKENDKKEVMTNKHKLKGGKIFIENDLSFEDRKIQERINRWVKKRKEEGDGGEIKVGLGRVKVKGVLYGVGRNREIGRSEFIKEKRKYKDLLEEKQRKKREAEEEELRNLRREADIWKFINRRRGNMKKIDNSIAKETWRNYFMELVMAYGVEIWGWEEKEDLEKVMMDYVRWIFRLDFCTPRYVIMRELVMDKMRVGWGIRMRRYKQRIKSGGIGDLVIKCWEEKRDNGWDDLYGQERRSYFNRNGWGIEARVVMDCSEGFEDELINRERGIQRQWEEGKIRNARYNDRYKTWGIVSGIPVYLKMENLKDWKKGDEVRALMKLRCGNLEEDNKYWIEEGKRKCIFCDSGRDNILHYVRECKKIKVNFKDMGGKEFILENI</sequence>
<reference evidence="2 3" key="1">
    <citation type="submission" date="2016-03" db="EMBL/GenBank/DDBJ databases">
        <title>Cyphomyrmex costatus WGS genome.</title>
        <authorList>
            <person name="Nygaard S."/>
            <person name="Hu H."/>
            <person name="Boomsma J."/>
            <person name="Zhang G."/>
        </authorList>
    </citation>
    <scope>NUCLEOTIDE SEQUENCE [LARGE SCALE GENOMIC DNA]</scope>
    <source>
        <strain evidence="2">MS0001</strain>
        <tissue evidence="2">Whole body</tissue>
    </source>
</reference>
<organism evidence="2 3">
    <name type="scientific">Cyphomyrmex costatus</name>
    <dbReference type="NCBI Taxonomy" id="456900"/>
    <lineage>
        <taxon>Eukaryota</taxon>
        <taxon>Metazoa</taxon>
        <taxon>Ecdysozoa</taxon>
        <taxon>Arthropoda</taxon>
        <taxon>Hexapoda</taxon>
        <taxon>Insecta</taxon>
        <taxon>Pterygota</taxon>
        <taxon>Neoptera</taxon>
        <taxon>Endopterygota</taxon>
        <taxon>Hymenoptera</taxon>
        <taxon>Apocrita</taxon>
        <taxon>Aculeata</taxon>
        <taxon>Formicoidea</taxon>
        <taxon>Formicidae</taxon>
        <taxon>Myrmicinae</taxon>
        <taxon>Cyphomyrmex</taxon>
    </lineage>
</organism>
<dbReference type="STRING" id="456900.A0A151IBC1"/>
<evidence type="ECO:0000256" key="1">
    <source>
        <dbReference type="SAM" id="Coils"/>
    </source>
</evidence>
<keyword evidence="1" id="KW-0175">Coiled coil</keyword>
<protein>
    <submittedName>
        <fullName evidence="2">Uncharacterized protein</fullName>
    </submittedName>
</protein>
<evidence type="ECO:0000313" key="3">
    <source>
        <dbReference type="Proteomes" id="UP000078542"/>
    </source>
</evidence>
<proteinExistence type="predicted"/>
<keyword evidence="3" id="KW-1185">Reference proteome</keyword>